<sequence>MTTEHVLRHRSPRAEDYPTVRIVADREAQVMRTLGRAVNILSAGDVPFAVGGDCAVYARGGPPPEHQVTIIASGQHLTGARATLAAGGIRSIVPSLLGSRELVGGDLRVALLYPACTTGPGEGLLERAETMRIGQLWAPVLCGTDLMIDKLRHLGSHRCDFVPMLPVARALCGQVDWPTVARATADLPCARAFLGLLDDLAVTGSLEGRT</sequence>
<dbReference type="InterPro" id="IPR043519">
    <property type="entry name" value="NT_sf"/>
</dbReference>
<dbReference type="AlphaFoldDB" id="A0A076ECT4"/>
<name>A0A076ECT4_RHOOP</name>
<dbReference type="EMBL" id="CP008947">
    <property type="protein sequence ID" value="AII03406.1"/>
    <property type="molecule type" value="Genomic_DNA"/>
</dbReference>
<protein>
    <submittedName>
        <fullName evidence="1">Uncharacterized protein</fullName>
    </submittedName>
</protein>
<reference evidence="1 2" key="1">
    <citation type="submission" date="2014-07" db="EMBL/GenBank/DDBJ databases">
        <title>Genome Sequence of Rhodococcus opacus Strain R7, a Biodegrader of Mono- and Polycyclic Aromatic Hydrocarbons.</title>
        <authorList>
            <person name="Di Gennaro P."/>
            <person name="Zampolli J."/>
            <person name="Presti I."/>
            <person name="Cappelletti M."/>
            <person name="D'Ursi P."/>
            <person name="Orro A."/>
            <person name="Mezzelani A."/>
            <person name="Milanesi L."/>
        </authorList>
    </citation>
    <scope>NUCLEOTIDE SEQUENCE [LARGE SCALE GENOMIC DNA]</scope>
    <source>
        <strain evidence="1 2">R7</strain>
    </source>
</reference>
<proteinExistence type="predicted"/>
<gene>
    <name evidence="1" type="ORF">EP51_01695</name>
</gene>
<dbReference type="RefSeq" id="WP_128638388.1">
    <property type="nucleotide sequence ID" value="NZ_CP008947.1"/>
</dbReference>
<organism evidence="1 2">
    <name type="scientific">Rhodococcus opacus</name>
    <name type="common">Nocardia opaca</name>
    <dbReference type="NCBI Taxonomy" id="37919"/>
    <lineage>
        <taxon>Bacteria</taxon>
        <taxon>Bacillati</taxon>
        <taxon>Actinomycetota</taxon>
        <taxon>Actinomycetes</taxon>
        <taxon>Mycobacteriales</taxon>
        <taxon>Nocardiaceae</taxon>
        <taxon>Rhodococcus</taxon>
    </lineage>
</organism>
<dbReference type="Proteomes" id="UP000028488">
    <property type="component" value="Chromosome"/>
</dbReference>
<dbReference type="SUPFAM" id="SSF81301">
    <property type="entry name" value="Nucleotidyltransferase"/>
    <property type="match status" value="1"/>
</dbReference>
<accession>A0A076ECT4</accession>
<evidence type="ECO:0000313" key="2">
    <source>
        <dbReference type="Proteomes" id="UP000028488"/>
    </source>
</evidence>
<dbReference type="eggNOG" id="ENOG5031DUR">
    <property type="taxonomic scope" value="Bacteria"/>
</dbReference>
<evidence type="ECO:0000313" key="1">
    <source>
        <dbReference type="EMBL" id="AII03406.1"/>
    </source>
</evidence>